<feature type="transmembrane region" description="Helical" evidence="2">
    <location>
        <begin position="272"/>
        <end position="294"/>
    </location>
</feature>
<keyword evidence="2" id="KW-0472">Membrane</keyword>
<dbReference type="InParanoid" id="A0A074ZIY0"/>
<dbReference type="STRING" id="1043005.A0A074ZIY0"/>
<dbReference type="GeneID" id="25368578"/>
<evidence type="ECO:0008006" key="5">
    <source>
        <dbReference type="Google" id="ProtNLM"/>
    </source>
</evidence>
<dbReference type="RefSeq" id="XP_013347081.1">
    <property type="nucleotide sequence ID" value="XM_013491627.1"/>
</dbReference>
<evidence type="ECO:0000313" key="3">
    <source>
        <dbReference type="EMBL" id="KEQ98491.1"/>
    </source>
</evidence>
<dbReference type="PANTHER" id="PTHR34883:SF8">
    <property type="entry name" value="EXTRACELLULAR SERINE-RICH PROTEIN (AFU_ORTHOLOGUE AFUA_6G00670)"/>
    <property type="match status" value="1"/>
</dbReference>
<evidence type="ECO:0000256" key="2">
    <source>
        <dbReference type="SAM" id="Phobius"/>
    </source>
</evidence>
<evidence type="ECO:0000313" key="4">
    <source>
        <dbReference type="Proteomes" id="UP000030641"/>
    </source>
</evidence>
<feature type="compositionally biased region" description="Low complexity" evidence="1">
    <location>
        <begin position="248"/>
        <end position="262"/>
    </location>
</feature>
<organism evidence="3 4">
    <name type="scientific">Aureobasidium subglaciale (strain EXF-2481)</name>
    <name type="common">Aureobasidium pullulans var. subglaciale</name>
    <dbReference type="NCBI Taxonomy" id="1043005"/>
    <lineage>
        <taxon>Eukaryota</taxon>
        <taxon>Fungi</taxon>
        <taxon>Dikarya</taxon>
        <taxon>Ascomycota</taxon>
        <taxon>Pezizomycotina</taxon>
        <taxon>Dothideomycetes</taxon>
        <taxon>Dothideomycetidae</taxon>
        <taxon>Dothideales</taxon>
        <taxon>Saccotheciaceae</taxon>
        <taxon>Aureobasidium</taxon>
    </lineage>
</organism>
<reference evidence="3 4" key="1">
    <citation type="journal article" date="2014" name="BMC Genomics">
        <title>Genome sequencing of four Aureobasidium pullulans varieties: biotechnological potential, stress tolerance, and description of new species.</title>
        <authorList>
            <person name="Gostin Ar C."/>
            <person name="Ohm R.A."/>
            <person name="Kogej T."/>
            <person name="Sonjak S."/>
            <person name="Turk M."/>
            <person name="Zajc J."/>
            <person name="Zalar P."/>
            <person name="Grube M."/>
            <person name="Sun H."/>
            <person name="Han J."/>
            <person name="Sharma A."/>
            <person name="Chiniquy J."/>
            <person name="Ngan C.Y."/>
            <person name="Lipzen A."/>
            <person name="Barry K."/>
            <person name="Grigoriev I.V."/>
            <person name="Gunde-Cimerman N."/>
        </authorList>
    </citation>
    <scope>NUCLEOTIDE SEQUENCE [LARGE SCALE GENOMIC DNA]</scope>
    <source>
        <strain evidence="3 4">EXF-2481</strain>
    </source>
</reference>
<feature type="transmembrane region" description="Helical" evidence="2">
    <location>
        <begin position="84"/>
        <end position="102"/>
    </location>
</feature>
<feature type="region of interest" description="Disordered" evidence="1">
    <location>
        <begin position="315"/>
        <end position="346"/>
    </location>
</feature>
<protein>
    <recommendedName>
        <fullName evidence="5">Phytocyanin domain-containing protein</fullName>
    </recommendedName>
</protein>
<dbReference type="OMA" id="IIEWRFY"/>
<feature type="region of interest" description="Disordered" evidence="1">
    <location>
        <begin position="372"/>
        <end position="420"/>
    </location>
</feature>
<keyword evidence="2" id="KW-1133">Transmembrane helix</keyword>
<dbReference type="PANTHER" id="PTHR34883">
    <property type="entry name" value="SERINE-RICH PROTEIN, PUTATIVE-RELATED-RELATED"/>
    <property type="match status" value="1"/>
</dbReference>
<feature type="transmembrane region" description="Helical" evidence="2">
    <location>
        <begin position="43"/>
        <end position="64"/>
    </location>
</feature>
<dbReference type="InterPro" id="IPR008972">
    <property type="entry name" value="Cupredoxin"/>
</dbReference>
<dbReference type="Gene3D" id="2.60.40.420">
    <property type="entry name" value="Cupredoxins - blue copper proteins"/>
    <property type="match status" value="1"/>
</dbReference>
<dbReference type="AlphaFoldDB" id="A0A074ZIY0"/>
<dbReference type="SUPFAM" id="SSF49503">
    <property type="entry name" value="Cupredoxins"/>
    <property type="match status" value="1"/>
</dbReference>
<dbReference type="InterPro" id="IPR052953">
    <property type="entry name" value="Ser-rich/MCO-related"/>
</dbReference>
<evidence type="ECO:0000256" key="1">
    <source>
        <dbReference type="SAM" id="MobiDB-lite"/>
    </source>
</evidence>
<dbReference type="Proteomes" id="UP000030641">
    <property type="component" value="Unassembled WGS sequence"/>
</dbReference>
<dbReference type="EMBL" id="KL584752">
    <property type="protein sequence ID" value="KEQ98491.1"/>
    <property type="molecule type" value="Genomic_DNA"/>
</dbReference>
<accession>A0A074ZIY0</accession>
<name>A0A074ZIY0_AURSE</name>
<dbReference type="HOGENOM" id="CLU_043835_2_0_1"/>
<proteinExistence type="predicted"/>
<sequence>MTGGQMLAKVPYMHCRRKHKIRIWWKVMLLLYVPPTPRIHGLVFPPLLPVPVCIVCCLTVRRLLPSFPDRNLKHQDRDSQNAAMRYIFCQLVAFLAFIYGATAQTATANALASFQTVLVGYEAHSFEPNNLTARPGDVIVFQFIAEGHTVVQSNFEEPCVPRDAYHRGRSTFFSGWYNSSDVHSDNPPTWNLTVNDTTPIFFYCSRLGSCLDNKMIGSINQNATYTLQAQLDSINSSDIMLQPGQQVPEESIPTSTSAPSTSHHGVTLSGGAIAGIVIAGVAVLALACALFWFVGRHRTLKHILNSQSSHSAHSGAVESWVDSTHPPSTVGGPPSARPPSYGPDAGGYMVPMDGAKHWDYSNQRQSYMPMTPPIQELGISDPVEMEETGRGRTRSRNRENEPQIADPKVVGVEPDIYEKE</sequence>
<dbReference type="OrthoDB" id="2331100at2759"/>
<keyword evidence="4" id="KW-1185">Reference proteome</keyword>
<gene>
    <name evidence="3" type="ORF">AUEXF2481DRAFT_491118</name>
</gene>
<feature type="region of interest" description="Disordered" evidence="1">
    <location>
        <begin position="245"/>
        <end position="264"/>
    </location>
</feature>
<keyword evidence="2" id="KW-0812">Transmembrane</keyword>
<dbReference type="CDD" id="cd00920">
    <property type="entry name" value="Cupredoxin"/>
    <property type="match status" value="1"/>
</dbReference>
<feature type="transmembrane region" description="Helical" evidence="2">
    <location>
        <begin position="21"/>
        <end position="37"/>
    </location>
</feature>